<dbReference type="PANTHER" id="PTHR22227:SF6">
    <property type="entry name" value="FAMILY WITH SEQUENCE SIMILARITY 122B ISOFORM X1"/>
    <property type="match status" value="1"/>
</dbReference>
<evidence type="ECO:0000313" key="3">
    <source>
        <dbReference type="EMBL" id="CAG6759618.1"/>
    </source>
</evidence>
<dbReference type="AlphaFoldDB" id="A0A8D9A4S7"/>
<feature type="compositionally biased region" description="Basic and acidic residues" evidence="2">
    <location>
        <begin position="195"/>
        <end position="207"/>
    </location>
</feature>
<feature type="region of interest" description="Disordered" evidence="2">
    <location>
        <begin position="190"/>
        <end position="209"/>
    </location>
</feature>
<dbReference type="PANTHER" id="PTHR22227">
    <property type="entry name" value="FAMILY WITH SEQUENCE SIMILARITY 122B ISOFORM X1"/>
    <property type="match status" value="1"/>
</dbReference>
<dbReference type="EMBL" id="HBUF01220214">
    <property type="protein sequence ID" value="CAG6669124.1"/>
    <property type="molecule type" value="Transcribed_RNA"/>
</dbReference>
<comment type="similarity">
    <text evidence="1">Belongs to the FAM122 family.</text>
</comment>
<protein>
    <submittedName>
        <fullName evidence="3">Protein FAM122A</fullName>
    </submittedName>
</protein>
<dbReference type="InterPro" id="IPR026716">
    <property type="entry name" value="PBIR1/2/3"/>
</dbReference>
<evidence type="ECO:0000256" key="1">
    <source>
        <dbReference type="ARBA" id="ARBA00006725"/>
    </source>
</evidence>
<dbReference type="GO" id="GO:0004865">
    <property type="term" value="F:protein serine/threonine phosphatase inhibitor activity"/>
    <property type="evidence" value="ECO:0007669"/>
    <property type="project" value="InterPro"/>
</dbReference>
<reference evidence="3" key="1">
    <citation type="submission" date="2021-05" db="EMBL/GenBank/DDBJ databases">
        <authorList>
            <person name="Alioto T."/>
            <person name="Alioto T."/>
            <person name="Gomez Garrido J."/>
        </authorList>
    </citation>
    <scope>NUCLEOTIDE SEQUENCE</scope>
</reference>
<evidence type="ECO:0000256" key="2">
    <source>
        <dbReference type="SAM" id="MobiDB-lite"/>
    </source>
</evidence>
<dbReference type="EMBL" id="HBUF01553240">
    <property type="protein sequence ID" value="CAG6759618.1"/>
    <property type="molecule type" value="Transcribed_RNA"/>
</dbReference>
<accession>A0A8D9A4S7</accession>
<dbReference type="EMBL" id="HBUF01116802">
    <property type="protein sequence ID" value="CAG6641334.1"/>
    <property type="molecule type" value="Transcribed_RNA"/>
</dbReference>
<name>A0A8D9A4S7_9HEMI</name>
<proteinExistence type="inferred from homology"/>
<sequence>MNGKVEKMEVDLPNTLKRSNSVPLINLSMASTSTATNTAPIEREPSHLFPPIRNRRYSASSFSPIALSPKLLRVTQLKQEEGSDVVNREVAHEKELHSAIQMSQSWEDLTIMVDKLEGGGDLNGTKARSKLFDPLHLNLPNNNCPPLCSTPSPTPLPRCFSPSIVSSPSPTRKFTLRRSLSPIALRPSSLGPVKRKLEDDSGDDGRLIKRPSFGLLTTQKTDVALSPLATPDSFIHTDSDSSSSNM</sequence>
<organism evidence="3">
    <name type="scientific">Cacopsylla melanoneura</name>
    <dbReference type="NCBI Taxonomy" id="428564"/>
    <lineage>
        <taxon>Eukaryota</taxon>
        <taxon>Metazoa</taxon>
        <taxon>Ecdysozoa</taxon>
        <taxon>Arthropoda</taxon>
        <taxon>Hexapoda</taxon>
        <taxon>Insecta</taxon>
        <taxon>Pterygota</taxon>
        <taxon>Neoptera</taxon>
        <taxon>Paraneoptera</taxon>
        <taxon>Hemiptera</taxon>
        <taxon>Sternorrhyncha</taxon>
        <taxon>Psylloidea</taxon>
        <taxon>Psyllidae</taxon>
        <taxon>Psyllinae</taxon>
        <taxon>Cacopsylla</taxon>
    </lineage>
</organism>